<dbReference type="InterPro" id="IPR024743">
    <property type="entry name" value="Dynein_HC_stalk"/>
</dbReference>
<keyword evidence="8" id="KW-0243">Dynein</keyword>
<evidence type="ECO:0000256" key="10">
    <source>
        <dbReference type="ARBA" id="ARBA00023069"/>
    </source>
</evidence>
<evidence type="ECO:0000259" key="21">
    <source>
        <dbReference type="Pfam" id="PF18199"/>
    </source>
</evidence>
<dbReference type="GO" id="GO:0030286">
    <property type="term" value="C:dynein complex"/>
    <property type="evidence" value="ECO:0007669"/>
    <property type="project" value="UniProtKB-KW"/>
</dbReference>
<dbReference type="GeneTree" id="ENSGT00940000160505"/>
<dbReference type="FunFam" id="3.40.50.300:FF:000038">
    <property type="entry name" value="Dynein heavy chain 5, axonemal"/>
    <property type="match status" value="1"/>
</dbReference>
<evidence type="ECO:0000259" key="17">
    <source>
        <dbReference type="Pfam" id="PF12777"/>
    </source>
</evidence>
<keyword evidence="23" id="KW-1185">Reference proteome</keyword>
<dbReference type="PANTHER" id="PTHR22878">
    <property type="entry name" value="DYNEIN HEAVY CHAIN 6, AXONEMAL-LIKE-RELATED"/>
    <property type="match status" value="1"/>
</dbReference>
<keyword evidence="5" id="KW-0493">Microtubule</keyword>
<comment type="subcellular location">
    <subcellularLocation>
        <location evidence="1">Cell projection</location>
        <location evidence="1">Cilium</location>
    </subcellularLocation>
    <subcellularLocation>
        <location evidence="2">Cytoplasm</location>
        <location evidence="2">Cytoskeleton</location>
    </subcellularLocation>
</comment>
<organism evidence="22 23">
    <name type="scientific">Neovison vison</name>
    <name type="common">American mink</name>
    <name type="synonym">Mustela vison</name>
    <dbReference type="NCBI Taxonomy" id="452646"/>
    <lineage>
        <taxon>Eukaryota</taxon>
        <taxon>Metazoa</taxon>
        <taxon>Chordata</taxon>
        <taxon>Craniata</taxon>
        <taxon>Vertebrata</taxon>
        <taxon>Euteleostomi</taxon>
        <taxon>Mammalia</taxon>
        <taxon>Eutheria</taxon>
        <taxon>Laurasiatheria</taxon>
        <taxon>Carnivora</taxon>
        <taxon>Caniformia</taxon>
        <taxon>Musteloidea</taxon>
        <taxon>Mustelidae</taxon>
        <taxon>Mustelinae</taxon>
        <taxon>Neogale</taxon>
    </lineage>
</organism>
<keyword evidence="7" id="KW-0067">ATP-binding</keyword>
<dbReference type="Gene3D" id="1.10.472.130">
    <property type="match status" value="1"/>
</dbReference>
<feature type="domain" description="Dynein heavy chain ATP-binding dynein motor region" evidence="19">
    <location>
        <begin position="2368"/>
        <end position="2471"/>
    </location>
</feature>
<feature type="domain" description="Dynein heavy chain coiled coil stalk" evidence="17">
    <location>
        <begin position="2051"/>
        <end position="2280"/>
    </location>
</feature>
<dbReference type="Gene3D" id="3.40.50.300">
    <property type="entry name" value="P-loop containing nucleotide triphosphate hydrolases"/>
    <property type="match status" value="5"/>
</dbReference>
<evidence type="ECO:0000256" key="2">
    <source>
        <dbReference type="ARBA" id="ARBA00004245"/>
    </source>
</evidence>
<dbReference type="InterPro" id="IPR043157">
    <property type="entry name" value="Dynein_AAA1S"/>
</dbReference>
<evidence type="ECO:0000256" key="8">
    <source>
        <dbReference type="ARBA" id="ARBA00023017"/>
    </source>
</evidence>
<dbReference type="SUPFAM" id="SSF52540">
    <property type="entry name" value="P-loop containing nucleoside triphosphate hydrolases"/>
    <property type="match status" value="4"/>
</dbReference>
<dbReference type="Ensembl" id="ENSNVIT00000023022.1">
    <property type="protein sequence ID" value="ENSNVIP00000019743.1"/>
    <property type="gene ID" value="ENSNVIG00000015327.1"/>
</dbReference>
<dbReference type="Gene3D" id="1.20.58.1120">
    <property type="match status" value="1"/>
</dbReference>
<dbReference type="GO" id="GO:0051959">
    <property type="term" value="F:dynein light intermediate chain binding"/>
    <property type="evidence" value="ECO:0007669"/>
    <property type="project" value="InterPro"/>
</dbReference>
<feature type="compositionally biased region" description="Low complexity" evidence="15">
    <location>
        <begin position="353"/>
        <end position="363"/>
    </location>
</feature>
<keyword evidence="12" id="KW-0206">Cytoskeleton</keyword>
<dbReference type="InterPro" id="IPR024317">
    <property type="entry name" value="Dynein_heavy_chain_D4_dom"/>
</dbReference>
<feature type="domain" description="Dynein heavy chain AAA 5 extension" evidence="20">
    <location>
        <begin position="1483"/>
        <end position="1642"/>
    </location>
</feature>
<evidence type="ECO:0000256" key="7">
    <source>
        <dbReference type="ARBA" id="ARBA00022840"/>
    </source>
</evidence>
<dbReference type="GO" id="GO:0045505">
    <property type="term" value="F:dynein intermediate chain binding"/>
    <property type="evidence" value="ECO:0007669"/>
    <property type="project" value="InterPro"/>
</dbReference>
<evidence type="ECO:0000259" key="16">
    <source>
        <dbReference type="Pfam" id="PF12774"/>
    </source>
</evidence>
<dbReference type="FunFam" id="1.10.8.1220:FF:000006">
    <property type="entry name" value="Dynein axonemal heavy chain 14"/>
    <property type="match status" value="1"/>
</dbReference>
<reference evidence="22" key="1">
    <citation type="submission" date="2025-08" db="UniProtKB">
        <authorList>
            <consortium name="Ensembl"/>
        </authorList>
    </citation>
    <scope>IDENTIFICATION</scope>
</reference>
<evidence type="ECO:0000256" key="13">
    <source>
        <dbReference type="ARBA" id="ARBA00023273"/>
    </source>
</evidence>
<evidence type="ECO:0000256" key="15">
    <source>
        <dbReference type="SAM" id="MobiDB-lite"/>
    </source>
</evidence>
<evidence type="ECO:0000256" key="14">
    <source>
        <dbReference type="SAM" id="Coils"/>
    </source>
</evidence>
<dbReference type="GO" id="GO:0005929">
    <property type="term" value="C:cilium"/>
    <property type="evidence" value="ECO:0007669"/>
    <property type="project" value="UniProtKB-SubCell"/>
</dbReference>
<dbReference type="FunFam" id="1.20.920.20:FF:000041">
    <property type="entry name" value="Uncharacterized protein"/>
    <property type="match status" value="1"/>
</dbReference>
<protein>
    <submittedName>
        <fullName evidence="22">Dynein axonemal heavy chain 14</fullName>
    </submittedName>
</protein>
<dbReference type="Gene3D" id="1.10.8.710">
    <property type="match status" value="1"/>
</dbReference>
<dbReference type="Pfam" id="PF12774">
    <property type="entry name" value="AAA_6"/>
    <property type="match status" value="2"/>
</dbReference>
<dbReference type="Gene3D" id="1.20.920.20">
    <property type="match status" value="1"/>
</dbReference>
<evidence type="ECO:0000259" key="18">
    <source>
        <dbReference type="Pfam" id="PF12780"/>
    </source>
</evidence>
<dbReference type="Pfam" id="PF17852">
    <property type="entry name" value="Dynein_AAA_lid"/>
    <property type="match status" value="1"/>
</dbReference>
<evidence type="ECO:0000259" key="19">
    <source>
        <dbReference type="Pfam" id="PF12781"/>
    </source>
</evidence>
<reference evidence="22" key="2">
    <citation type="submission" date="2025-09" db="UniProtKB">
        <authorList>
            <consortium name="Ensembl"/>
        </authorList>
    </citation>
    <scope>IDENTIFICATION</scope>
</reference>
<dbReference type="InterPro" id="IPR027417">
    <property type="entry name" value="P-loop_NTPase"/>
</dbReference>
<dbReference type="Proteomes" id="UP000694425">
    <property type="component" value="Unplaced"/>
</dbReference>
<dbReference type="InterPro" id="IPR043160">
    <property type="entry name" value="Dynein_C_barrel"/>
</dbReference>
<dbReference type="InterPro" id="IPR035699">
    <property type="entry name" value="AAA_6"/>
</dbReference>
<dbReference type="Pfam" id="PF12780">
    <property type="entry name" value="AAA_8"/>
    <property type="match status" value="1"/>
</dbReference>
<dbReference type="GO" id="GO:0005524">
    <property type="term" value="F:ATP binding"/>
    <property type="evidence" value="ECO:0007669"/>
    <property type="project" value="UniProtKB-KW"/>
</dbReference>
<proteinExistence type="inferred from homology"/>
<keyword evidence="13" id="KW-0966">Cell projection</keyword>
<feature type="compositionally biased region" description="Basic and acidic residues" evidence="15">
    <location>
        <begin position="2713"/>
        <end position="2723"/>
    </location>
</feature>
<feature type="domain" description="Dynein heavy chain AAA module D4" evidence="18">
    <location>
        <begin position="1801"/>
        <end position="2035"/>
    </location>
</feature>
<evidence type="ECO:0000256" key="11">
    <source>
        <dbReference type="ARBA" id="ARBA00023175"/>
    </source>
</evidence>
<dbReference type="Pfam" id="PF12775">
    <property type="entry name" value="AAA_7"/>
    <property type="match status" value="1"/>
</dbReference>
<dbReference type="InterPro" id="IPR035706">
    <property type="entry name" value="AAA_9"/>
</dbReference>
<dbReference type="InterPro" id="IPR041466">
    <property type="entry name" value="Dynein_AAA5_ext"/>
</dbReference>
<dbReference type="Pfam" id="PF12777">
    <property type="entry name" value="MT"/>
    <property type="match status" value="1"/>
</dbReference>
<feature type="domain" description="Dynein heavy chain hydrolytic ATP-binding dynein motor region" evidence="16">
    <location>
        <begin position="933"/>
        <end position="988"/>
    </location>
</feature>
<feature type="coiled-coil region" evidence="14">
    <location>
        <begin position="2079"/>
        <end position="2127"/>
    </location>
</feature>
<sequence>TITTLSKLHDERLQKQERQEYEGVTPSEYQPAKAAEKETLKYQTLRTLSIFLFLCSKPEPEDDDVTRHIIRLREKFGWQTTLPQHCLEHKSSKTAIQKIILKEPLTDDGEFVYCLPRKNRQILDNPYDLQVVSAHRARHCKKFWIVTASFISKLDRSRTYSLDAFCKEQLQQATLALKQLEDIRHKALCEIRNTILKVAEKKEIKEYFESNLSEDDTVHFKLPTYRRLLETVLRFLLLVDYIFQELIRKLMNTAVTLLLELFNNSARMPFSREKRNEDLIKLYKNVFSVTEKITDDYEEVVDDSDLHVTSVLKSEVKTEADINEILNSIKVDEDLRKVYAPVFEVALHLSVPEESGSSESSTENSHEADKSSEGSKSCEDEASKNEVGCLIRHSSEELPIMQKTENVSSNLEGILSARIIPLCQDPRLSLFTESVLITSLPNKTESGMAYKKPARWPDCQILFEMDPTYQSKIARLLTVVGNCMGQVNVYSCKFIKYCSMVQKAKAMSMKISLVDELTSTQFRMILAKFRNYLQYIINMAVEKRIGIFKVVESSLRKLDSDPTEIEEFVEHFTFLDSVSSKIFALEKEYSTINQLHSVVRYYQIQIPEEQNAIYRILLGRFGQLKTSLKLRKTNKDVALSRFRDNLEAHITGLRVDLSNLKTKIRTPVLLCMSTHVDTAMEMMRALTEEAAALALRAKTYCSYQSRFDDTQSQMHSLNMEEITQLVLGEVSDIEYDLTLRKILWEVQEEWRALFCEWRSSTLHGIDTESVQRNVSRWIHKILVLEKETMSIPIISSIDDILTQLEESQMILATVKGSSSVGPIRSQIMFYNDCIKCFGSSRSRPELEKVHSSMVRHLEEIAELVMLDTSNSRTQAVLGALLTLCVHHRDIVRDLLLRGIFSVGDFEWTRHLHYKWNDRQKLCSVSQGDASFTYGYEYLGCTPRLVITPLTNRCWLTLTRALLLNLGGCPAGPTGTGKTESVKDLAKHVLFGFKCNTALGTLPNSLTVLTYFDLENTVLLVMNTIMDRGGKFFFFLFVLEGKEIRINMSCAVFVTMIPGYKGRVELPDNLKSLFRPVAMMTPHYQMIAEIMLFSFGFKSAKSLSGKLVNIYELASKQLSQQDHYDFGLRSLKTVLTMAGKKKQVFKCNTGDHLSEKEETLIVTEALREASLPKFLPEDVPCFERIIGDIFPEAAVSTPNQVSLEEAIFIATQQLGLQQWSAQTKKIIQFYNQLQTCIGVMLVGPTCGGKTTVRRILERALTLLPVEYILPWRKRESISQISGRKGKVDICVLNPKCITVGELYGQLDANTMEWSDGLLAAAVRNYVYLNTARSSKKDSDFGLRSRISDASNVFKLDFSDAADTDVHIFEVEVGKDVNILENQRYDWQWIVLDGPVDTFWVENLNSMLDDTRTLCLGNSERIALNDKIRVIFEVDSLSQASPATVSRCAMVYMDPVDLGWEPYMKSWLLKTSKIMSQTGVSCLEFMIKNSVADGLQFMKKHRKCQPFPVQDVMTVMTLCRILDAFFDFMGKNGGFGKCEFFPLVAENTWYLEKNPHKLKIMLQKLFVFAFTWAFGGTLKREDEHEDDLVPYLSHEPGSPAMVTYDFDKLVHELSQVGVNLPSGKCSIFGYFVDLQQCEFIPWSELLPTVQTLIQKDKHIKKPAVKTDESSLKNDKKGIIVSTINFSIGITAAKAKEMILKKLVRRTKDTLGAPKNSRIVLFIDDLNVPESDTYGAQPPLELIRQLLDMGGLYDTEKNTWKNIQDLSLVAACAPAAVRRHASPRLLKHFSILVLPHPPQHALRAIFQIGIDGCGKETCATLACYLTECKLYRVPTSRNYAYMEFKEDFKRGFIQAGLEGNPTALIVTSLNSKQESFLEDLNSILNLRKILYLFENEELDSIALKMRSAEQSGYMDNRQSLLAFFQKRIHKNLHIFMTMSPAGPTFRQHCRAYPSMITTCTIDWYEKWPKEALLVVANSFLREKVYLKNRQNLKEKLAPTCVQIHRSIEDLNAKYFEKTKRHYYVTPSSYLRFMDTFAHILRSREKDMQAKRNHLRMGVSKILEATVLVTEMQEELLILGPQIEQKTKEMEALVEKLQKDSQVVEKVQMLVKQDEEIMAEEERIVEEYAQETAHEVKSVLPALEKAVVALSALDKADVAELRVYTRPPSLVLTVMNAVCILLQKKPNWASAKLLLSETGFLKKLVNLDKDSIPEKVFTKLKKIVTLPDFNPNKIALVSVACCSMCHWVIALNNYHEVRKVVVPKQIRVAEAQNVLKIARQRLAEKQRGLQLIGLWHSQGLPLGQYSTENAVLIKNSLQWPLLIDPHKQAHGWIRQMEGPRLQELSIQDSGYIQELENAMKTGGSVLLQVLGLYISTEIDNPHFPPPVYNFVTMINFTLTFQSLQDQLLSTILTQEVPYLENQHLQLLASISLDAMTLEELEERTLNVLQNAQECVLDDEETVDILRNIKMNSNEISKRIRATEKAESKIQETRKHYLPLATRGALLYFLVAGLARVSCAYQFSLDWFRQVFLLAVVSGSKEQEESDPRPQKTLDTTDLSEEPTLEREENISQKHLKNSIDVLTRSIFKVVSPALFNQHKLCFSFWLCITVMQNDANGGDDPGSLPEEEWDLFLHSALLINSKGVMLQAKLNSKDGHLQWLSESQWRQCQYVGSELEPFALLCKSLLSNVPQWDAFRASKAAYSLMTIPFSPENASVESEKSPKESKRAFVSSSAYPSPAHVHADGRLARGAQSTRRVSLAPDDGASQAEDRMHGHFISSTQIKILQPEHLKKSVKMFITEQMGNEYVPRTGISLKESYKESNARTPLILIHSHGKMYRSGHKLIKDLNFQVHQPMPGSAGIGDCIDIIQSLPDDDPPELLGLHPEASRGCREIQGQTFIDNLIAMEPRATAIASLLISPEQSNDDLVMEILSDMRKRLPMSVEKEECSGTPSTLKCIISSPIWEFLYKNTQGYDPLIHCVLLTFLSQEIERFDKFLLVVHKSLKDLQLAIKGEIIFTQELEEIYNSFLSTRVPTLWQKHAYMSCKALSSWVNDLIQRVNFFNTWAKMAYTAIHHRYMKFVTTWQHSTPSSAQAPRYPDKEHRDFFEGFPARYWLPAFFFPQAFLTAVLQDYGRSQGVSLDTLTFTHHVASDATDIKDEEFSIIIQKKLNIVRRAFKGTDSTHVGVHIFGLFIEGARWNHEQKISTDRAHASEQTDAELYTFECPVYQTHERSRTLTTTGLPSTSLTSVCLPTRRPPSHWVTTQVALLCERNEK</sequence>
<evidence type="ECO:0000313" key="23">
    <source>
        <dbReference type="Proteomes" id="UP000694425"/>
    </source>
</evidence>
<evidence type="ECO:0000313" key="22">
    <source>
        <dbReference type="Ensembl" id="ENSNVIP00000019743.1"/>
    </source>
</evidence>
<dbReference type="Gene3D" id="3.10.490.20">
    <property type="match status" value="1"/>
</dbReference>
<keyword evidence="4" id="KW-0963">Cytoplasm</keyword>
<keyword evidence="11" id="KW-0505">Motor protein</keyword>
<evidence type="ECO:0000256" key="12">
    <source>
        <dbReference type="ARBA" id="ARBA00023212"/>
    </source>
</evidence>
<name>A0A8C7BFD6_NEOVI</name>
<dbReference type="PANTHER" id="PTHR22878:SF64">
    <property type="entry name" value="DYNEIN AXONEMAL HEAVY CHAIN 14"/>
    <property type="match status" value="1"/>
</dbReference>
<feature type="domain" description="Dynein heavy chain hydrolytic ATP-binding dynein motor region" evidence="16">
    <location>
        <begin position="1036"/>
        <end position="1249"/>
    </location>
</feature>
<feature type="region of interest" description="Disordered" evidence="15">
    <location>
        <begin position="2709"/>
        <end position="2764"/>
    </location>
</feature>
<dbReference type="Gene3D" id="6.10.140.1060">
    <property type="match status" value="1"/>
</dbReference>
<feature type="domain" description="Dynein heavy chain ATP-binding dynein motor region" evidence="19">
    <location>
        <begin position="2291"/>
        <end position="2364"/>
    </location>
</feature>
<dbReference type="FunFam" id="1.10.8.710:FF:000001">
    <property type="entry name" value="Dynein axonemal heavy chain 2"/>
    <property type="match status" value="1"/>
</dbReference>
<dbReference type="FunFam" id="3.10.490.20:FF:000005">
    <property type="entry name" value="Dynein axonemal heavy chain 6"/>
    <property type="match status" value="1"/>
</dbReference>
<evidence type="ECO:0000256" key="3">
    <source>
        <dbReference type="ARBA" id="ARBA00008887"/>
    </source>
</evidence>
<evidence type="ECO:0000256" key="5">
    <source>
        <dbReference type="ARBA" id="ARBA00022701"/>
    </source>
</evidence>
<dbReference type="InterPro" id="IPR041228">
    <property type="entry name" value="Dynein_C"/>
</dbReference>
<feature type="compositionally biased region" description="Basic and acidic residues" evidence="15">
    <location>
        <begin position="364"/>
        <end position="381"/>
    </location>
</feature>
<dbReference type="Pfam" id="PF12781">
    <property type="entry name" value="AAA_9"/>
    <property type="match status" value="2"/>
</dbReference>
<dbReference type="GO" id="GO:0007018">
    <property type="term" value="P:microtubule-based movement"/>
    <property type="evidence" value="ECO:0007669"/>
    <property type="project" value="InterPro"/>
</dbReference>
<keyword evidence="9 14" id="KW-0175">Coiled coil</keyword>
<dbReference type="Gene3D" id="1.10.8.1220">
    <property type="match status" value="1"/>
</dbReference>
<keyword evidence="6" id="KW-0547">Nucleotide-binding</keyword>
<feature type="region of interest" description="Disordered" evidence="15">
    <location>
        <begin position="2539"/>
        <end position="2565"/>
    </location>
</feature>
<evidence type="ECO:0000256" key="4">
    <source>
        <dbReference type="ARBA" id="ARBA00022490"/>
    </source>
</evidence>
<evidence type="ECO:0000259" key="20">
    <source>
        <dbReference type="Pfam" id="PF17852"/>
    </source>
</evidence>
<keyword evidence="10" id="KW-0969">Cilium</keyword>
<evidence type="ECO:0000256" key="1">
    <source>
        <dbReference type="ARBA" id="ARBA00004138"/>
    </source>
</evidence>
<comment type="similarity">
    <text evidence="3">Belongs to the dynein heavy chain family.</text>
</comment>
<evidence type="ECO:0000256" key="6">
    <source>
        <dbReference type="ARBA" id="ARBA00022741"/>
    </source>
</evidence>
<dbReference type="GO" id="GO:0005874">
    <property type="term" value="C:microtubule"/>
    <property type="evidence" value="ECO:0007669"/>
    <property type="project" value="UniProtKB-KW"/>
</dbReference>
<evidence type="ECO:0000256" key="9">
    <source>
        <dbReference type="ARBA" id="ARBA00023054"/>
    </source>
</evidence>
<dbReference type="Pfam" id="PF18199">
    <property type="entry name" value="Dynein_C"/>
    <property type="match status" value="1"/>
</dbReference>
<dbReference type="InterPro" id="IPR026983">
    <property type="entry name" value="DHC"/>
</dbReference>
<dbReference type="Gene3D" id="1.20.1270.280">
    <property type="match status" value="1"/>
</dbReference>
<feature type="domain" description="Dynein heavy chain C-terminal" evidence="21">
    <location>
        <begin position="2890"/>
        <end position="3264"/>
    </location>
</feature>
<feature type="region of interest" description="Disordered" evidence="15">
    <location>
        <begin position="353"/>
        <end position="381"/>
    </location>
</feature>
<dbReference type="FunFam" id="1.20.58.1120:FF:000007">
    <property type="entry name" value="Dynein heavy chain 4"/>
    <property type="match status" value="1"/>
</dbReference>
<accession>A0A8C7BFD6</accession>